<dbReference type="AlphaFoldDB" id="A0A9W8IQM1"/>
<dbReference type="EMBL" id="JANBPK010001660">
    <property type="protein sequence ID" value="KAJ2921162.1"/>
    <property type="molecule type" value="Genomic_DNA"/>
</dbReference>
<dbReference type="SUPFAM" id="SSF52047">
    <property type="entry name" value="RNI-like"/>
    <property type="match status" value="1"/>
</dbReference>
<protein>
    <submittedName>
        <fullName evidence="1">Uncharacterized protein</fullName>
    </submittedName>
</protein>
<dbReference type="Gene3D" id="3.80.10.10">
    <property type="entry name" value="Ribonuclease Inhibitor"/>
    <property type="match status" value="1"/>
</dbReference>
<proteinExistence type="predicted"/>
<evidence type="ECO:0000313" key="2">
    <source>
        <dbReference type="Proteomes" id="UP001140091"/>
    </source>
</evidence>
<reference evidence="1" key="1">
    <citation type="submission" date="2022-06" db="EMBL/GenBank/DDBJ databases">
        <title>Genome Sequence of Candolleomyces eurysporus.</title>
        <authorList>
            <person name="Buettner E."/>
        </authorList>
    </citation>
    <scope>NUCLEOTIDE SEQUENCE</scope>
    <source>
        <strain evidence="1">VTCC 930004</strain>
    </source>
</reference>
<dbReference type="OrthoDB" id="270763at2759"/>
<dbReference type="Proteomes" id="UP001140091">
    <property type="component" value="Unassembled WGS sequence"/>
</dbReference>
<comment type="caution">
    <text evidence="1">The sequence shown here is derived from an EMBL/GenBank/DDBJ whole genome shotgun (WGS) entry which is preliminary data.</text>
</comment>
<feature type="non-terminal residue" evidence="1">
    <location>
        <position position="374"/>
    </location>
</feature>
<dbReference type="InterPro" id="IPR032675">
    <property type="entry name" value="LRR_dom_sf"/>
</dbReference>
<gene>
    <name evidence="1" type="ORF">H1R20_g15930</name>
</gene>
<accession>A0A9W8IQM1</accession>
<name>A0A9W8IQM1_9AGAR</name>
<evidence type="ECO:0000313" key="1">
    <source>
        <dbReference type="EMBL" id="KAJ2921162.1"/>
    </source>
</evidence>
<keyword evidence="2" id="KW-1185">Reference proteome</keyword>
<organism evidence="1 2">
    <name type="scientific">Candolleomyces eurysporus</name>
    <dbReference type="NCBI Taxonomy" id="2828524"/>
    <lineage>
        <taxon>Eukaryota</taxon>
        <taxon>Fungi</taxon>
        <taxon>Dikarya</taxon>
        <taxon>Basidiomycota</taxon>
        <taxon>Agaricomycotina</taxon>
        <taxon>Agaricomycetes</taxon>
        <taxon>Agaricomycetidae</taxon>
        <taxon>Agaricales</taxon>
        <taxon>Agaricineae</taxon>
        <taxon>Psathyrellaceae</taxon>
        <taxon>Candolleomyces</taxon>
    </lineage>
</organism>
<sequence>MAEFPVDLIPSVLGEIYYSYKSSGVQDETPDYETLLSCCLVNSTWNRPAQALLFSSVNVNRSFLETFFQGPEGQTHSLLQNIRIIEISLPKLGITEDEFGDAILNALTNCHSLYELRTHSPGSSSFSDSFILRLRQLAQSRTLPLRSLRINQFGVQSLRLHQLMSVLNTLEFLWIGSETARHPIPGHACNARLYELRLTRNPPPETFRWLLSSSLESLRILELRDAIGLEIKEILAPFCPNIRSLRLMTFNHISVGLLRLCTNLEELILLNIPGLFTFPPLPPSFYHLSIFNVTVVPEFTSLKTVINVVKKYPNLRSLYCNAKTRTISDYPELEEACRKHNVLLDTEAFNLNLWPVSTAPCSVCPFDITNCFGE</sequence>